<protein>
    <submittedName>
        <fullName evidence="1">Uncharacterized protein</fullName>
    </submittedName>
</protein>
<proteinExistence type="predicted"/>
<organism evidence="1 2">
    <name type="scientific">Pseudomonas entomophila</name>
    <dbReference type="NCBI Taxonomy" id="312306"/>
    <lineage>
        <taxon>Bacteria</taxon>
        <taxon>Pseudomonadati</taxon>
        <taxon>Pseudomonadota</taxon>
        <taxon>Gammaproteobacteria</taxon>
        <taxon>Pseudomonadales</taxon>
        <taxon>Pseudomonadaceae</taxon>
        <taxon>Pseudomonas</taxon>
    </lineage>
</organism>
<dbReference type="RefSeq" id="WP_011533468.1">
    <property type="nucleotide sequence ID" value="NZ_CP132921.1"/>
</dbReference>
<keyword evidence="2" id="KW-1185">Reference proteome</keyword>
<dbReference type="EMBL" id="CP132921">
    <property type="protein sequence ID" value="WMW04153.1"/>
    <property type="molecule type" value="Genomic_DNA"/>
</dbReference>
<evidence type="ECO:0000313" key="2">
    <source>
        <dbReference type="Proteomes" id="UP001183127"/>
    </source>
</evidence>
<accession>A0ABY9QJC7</accession>
<name>A0ABY9QJC7_9PSED</name>
<gene>
    <name evidence="1" type="ORF">RAH46_17670</name>
</gene>
<reference evidence="1 2" key="1">
    <citation type="submission" date="2023-08" db="EMBL/GenBank/DDBJ databases">
        <title>Complete Genome Sequence of Pseudomonas entomophila TVIN A01.</title>
        <authorList>
            <person name="Shelke T."/>
            <person name="Mahar N.S."/>
            <person name="Gupta I."/>
            <person name="Gupta V."/>
        </authorList>
    </citation>
    <scope>NUCLEOTIDE SEQUENCE [LARGE SCALE GENOMIC DNA]</scope>
    <source>
        <strain evidence="1 2">TVIN-A01</strain>
    </source>
</reference>
<evidence type="ECO:0000313" key="1">
    <source>
        <dbReference type="EMBL" id="WMW04153.1"/>
    </source>
</evidence>
<dbReference type="GeneID" id="32805442"/>
<sequence length="61" mass="6859">MENYDTSALGLQKCLLNMRKDHAQLKATGDLKRADELARIIARLEQGLLETSQAFKPTTLQ</sequence>
<dbReference type="Proteomes" id="UP001183127">
    <property type="component" value="Chromosome"/>
</dbReference>